<name>A0A820VDH1_9BILA</name>
<dbReference type="Proteomes" id="UP000663865">
    <property type="component" value="Unassembled WGS sequence"/>
</dbReference>
<dbReference type="Proteomes" id="UP000663838">
    <property type="component" value="Unassembled WGS sequence"/>
</dbReference>
<feature type="region of interest" description="Disordered" evidence="1">
    <location>
        <begin position="404"/>
        <end position="451"/>
    </location>
</feature>
<evidence type="ECO:0000313" key="3">
    <source>
        <dbReference type="EMBL" id="CAF4499891.1"/>
    </source>
</evidence>
<feature type="region of interest" description="Disordered" evidence="1">
    <location>
        <begin position="202"/>
        <end position="234"/>
    </location>
</feature>
<feature type="compositionally biased region" description="Polar residues" evidence="1">
    <location>
        <begin position="535"/>
        <end position="557"/>
    </location>
</feature>
<dbReference type="AlphaFoldDB" id="A0A820VDH1"/>
<feature type="compositionally biased region" description="Polar residues" evidence="1">
    <location>
        <begin position="420"/>
        <end position="440"/>
    </location>
</feature>
<feature type="compositionally biased region" description="Low complexity" evidence="1">
    <location>
        <begin position="408"/>
        <end position="419"/>
    </location>
</feature>
<feature type="compositionally biased region" description="Polar residues" evidence="1">
    <location>
        <begin position="223"/>
        <end position="234"/>
    </location>
</feature>
<gene>
    <name evidence="2" type="ORF">KIK155_LOCUS1446</name>
    <name evidence="3" type="ORF">TOA249_LOCUS3344</name>
</gene>
<dbReference type="EMBL" id="CAJOBS010000116">
    <property type="protein sequence ID" value="CAF4499891.1"/>
    <property type="molecule type" value="Genomic_DNA"/>
</dbReference>
<proteinExistence type="predicted"/>
<organism evidence="3 4">
    <name type="scientific">Rotaria socialis</name>
    <dbReference type="NCBI Taxonomy" id="392032"/>
    <lineage>
        <taxon>Eukaryota</taxon>
        <taxon>Metazoa</taxon>
        <taxon>Spiralia</taxon>
        <taxon>Gnathifera</taxon>
        <taxon>Rotifera</taxon>
        <taxon>Eurotatoria</taxon>
        <taxon>Bdelloidea</taxon>
        <taxon>Philodinida</taxon>
        <taxon>Philodinidae</taxon>
        <taxon>Rotaria</taxon>
    </lineage>
</organism>
<evidence type="ECO:0000256" key="1">
    <source>
        <dbReference type="SAM" id="MobiDB-lite"/>
    </source>
</evidence>
<feature type="compositionally biased region" description="Basic residues" evidence="1">
    <location>
        <begin position="212"/>
        <end position="222"/>
    </location>
</feature>
<feature type="region of interest" description="Disordered" evidence="1">
    <location>
        <begin position="535"/>
        <end position="562"/>
    </location>
</feature>
<evidence type="ECO:0000313" key="2">
    <source>
        <dbReference type="EMBL" id="CAF3329582.1"/>
    </source>
</evidence>
<dbReference type="EMBL" id="CAJNYV010000036">
    <property type="protein sequence ID" value="CAF3329582.1"/>
    <property type="molecule type" value="Genomic_DNA"/>
</dbReference>
<comment type="caution">
    <text evidence="3">The sequence shown here is derived from an EMBL/GenBank/DDBJ whole genome shotgun (WGS) entry which is preliminary data.</text>
</comment>
<sequence length="572" mass="64842">MPTSNRMFLEQSHLAMPPSVWLHVNGVSLTTDIHHYQAPVHTYDYQTKHLQSPVQSPTPPLVPTPTIVPCSVTTIDGPFNNNNNNNSTNKQYQKLENLDLPKKLFIDRHIKKAKSLPGLIKGTALSRNTPLHLSTFASPAPPNQVINKIPDDQLPHVTTMDHEENHFVLPEPIEQHNEIRRPRVYFADFNKIQFFDDHNEISQQQHTANATKLRRHRQRTSKKTPSTNGMNSISPSIQHTQILHNSTLPLSHHQIGQELNNRKQQSLITQRSHLTRSATHFPDILNQTLPAEHSSNEISSGKYTLQREKPLVYFPKPTHDVPVNSSMEMSSDHMRPGYNQISPRQDSHNRTYDSEALENSNIALNLTSSSINSPSTHRQRSLLHTISLRQQFHSSIKLKATGISSTINNNNNNQQQQQQTHNSKLSTHRSSSLKYANTQTPDEHDEINLNKSLIERETRPLTANTSVRQIRRAEVIHFNSKTPFAINGNLESNKQHHSETAKQRFQNILTVVRPPYASNSGNSSYVSPNVTHNDYSKQTFNPNQTKGKLRNSRSTSARGPAGLNVTQNTIFV</sequence>
<reference evidence="3" key="1">
    <citation type="submission" date="2021-02" db="EMBL/GenBank/DDBJ databases">
        <authorList>
            <person name="Nowell W R."/>
        </authorList>
    </citation>
    <scope>NUCLEOTIDE SEQUENCE</scope>
</reference>
<protein>
    <submittedName>
        <fullName evidence="3">Uncharacterized protein</fullName>
    </submittedName>
</protein>
<accession>A0A820VDH1</accession>
<evidence type="ECO:0000313" key="4">
    <source>
        <dbReference type="Proteomes" id="UP000663838"/>
    </source>
</evidence>
<feature type="region of interest" description="Disordered" evidence="1">
    <location>
        <begin position="315"/>
        <end position="351"/>
    </location>
</feature>